<gene>
    <name evidence="1" type="ORF">PsorP6_012478</name>
</gene>
<organism evidence="1 2">
    <name type="scientific">Peronosclerospora sorghi</name>
    <dbReference type="NCBI Taxonomy" id="230839"/>
    <lineage>
        <taxon>Eukaryota</taxon>
        <taxon>Sar</taxon>
        <taxon>Stramenopiles</taxon>
        <taxon>Oomycota</taxon>
        <taxon>Peronosporomycetes</taxon>
        <taxon>Peronosporales</taxon>
        <taxon>Peronosporaceae</taxon>
        <taxon>Peronosclerospora</taxon>
    </lineage>
</organism>
<accession>A0ACC0WFV5</accession>
<reference evidence="1 2" key="1">
    <citation type="journal article" date="2022" name="bioRxiv">
        <title>The genome of the oomycete Peronosclerospora sorghi, a cosmopolitan pathogen of maize and sorghum, is inflated with dispersed pseudogenes.</title>
        <authorList>
            <person name="Fletcher K."/>
            <person name="Martin F."/>
            <person name="Isakeit T."/>
            <person name="Cavanaugh K."/>
            <person name="Magill C."/>
            <person name="Michelmore R."/>
        </authorList>
    </citation>
    <scope>NUCLEOTIDE SEQUENCE [LARGE SCALE GENOMIC DNA]</scope>
    <source>
        <strain evidence="1">P6</strain>
    </source>
</reference>
<comment type="caution">
    <text evidence="1">The sequence shown here is derived from an EMBL/GenBank/DDBJ whole genome shotgun (WGS) entry which is preliminary data.</text>
</comment>
<name>A0ACC0WFV5_9STRA</name>
<protein>
    <submittedName>
        <fullName evidence="1">Uncharacterized protein</fullName>
    </submittedName>
</protein>
<keyword evidence="2" id="KW-1185">Reference proteome</keyword>
<evidence type="ECO:0000313" key="2">
    <source>
        <dbReference type="Proteomes" id="UP001163321"/>
    </source>
</evidence>
<proteinExistence type="predicted"/>
<dbReference type="Proteomes" id="UP001163321">
    <property type="component" value="Chromosome 13"/>
</dbReference>
<dbReference type="EMBL" id="CM047592">
    <property type="protein sequence ID" value="KAI9917262.1"/>
    <property type="molecule type" value="Genomic_DNA"/>
</dbReference>
<sequence>MMLVFLSLTVAIHSINENQTSNRILLNRSDDYWIEDQPYTYQPQWKRLQDGHIVFTNDSSGKNVAGYRQAVEAKTPWISKWVLSTEGRRTLKKTIPQLLLYNLVSPMDYGTSLRSTNVRRRRKKAMSMFLKDNVALPLVKSLGHVAWNLVQSHYVQYFKDELFAQRLKLMNASEMIREFNLTLPLETEQSEDDRPNTTQAYRYDGKSKRLELYAPYSAAFIPYENYSNRFYTHDEVSFTPLSLPADSYPWLWSPRLKMTRIIALQLLQSFDLDKDGVDLVDTGPTVAEKSRNLAHRDNEPPRPTDNLTILVNDSTVDDDTENMSSSMSPDEIHALEQIQMQLQEFHFDTGIPRLLVQPTESHAVFPSLAAFLQASSINKTGRTSPLTNRSIESRPAEISRFVSVSRNVSDEVSIQQQHSSDFSTRSGVYTALTHYYSYPAVDLWLPKSLGETPAECTIQQSCLVHSGVTVYTPSLTTLKLFQTFTDTSVSSSAKRNMRLEALLEMVQVAFEAERRALKHGLQGPSTVWYSVHDLDVDEFADAVLGTINMSISGETGDSKPLHVFETHMNGKVPILDEMVSYYADTDHTTKMSMAFNRSTPMLDDLHENELGVLISSLKSEMQSMEQAIVTYVHTRAVNPVYEEVVRATARGDLYNGSEYAVVGFGFVLPATNDANVLYRDMKVPVPFHLVLRLIVRFKESQLLLLHESRQLVVCLAMAVYNISFYRCRPGSFSTDNSSPDRP</sequence>
<evidence type="ECO:0000313" key="1">
    <source>
        <dbReference type="EMBL" id="KAI9917262.1"/>
    </source>
</evidence>